<evidence type="ECO:0000313" key="1">
    <source>
        <dbReference type="EMBL" id="CAD7078693.1"/>
    </source>
</evidence>
<organism evidence="1 2">
    <name type="scientific">Hermetia illucens</name>
    <name type="common">Black soldier fly</name>
    <dbReference type="NCBI Taxonomy" id="343691"/>
    <lineage>
        <taxon>Eukaryota</taxon>
        <taxon>Metazoa</taxon>
        <taxon>Ecdysozoa</taxon>
        <taxon>Arthropoda</taxon>
        <taxon>Hexapoda</taxon>
        <taxon>Insecta</taxon>
        <taxon>Pterygota</taxon>
        <taxon>Neoptera</taxon>
        <taxon>Endopterygota</taxon>
        <taxon>Diptera</taxon>
        <taxon>Brachycera</taxon>
        <taxon>Stratiomyomorpha</taxon>
        <taxon>Stratiomyidae</taxon>
        <taxon>Hermetiinae</taxon>
        <taxon>Hermetia</taxon>
    </lineage>
</organism>
<name>A0A7R8YMM6_HERIL</name>
<dbReference type="AlphaFoldDB" id="A0A7R8YMM6"/>
<dbReference type="EMBL" id="LR899009">
    <property type="protein sequence ID" value="CAD7078693.1"/>
    <property type="molecule type" value="Genomic_DNA"/>
</dbReference>
<reference evidence="1 2" key="1">
    <citation type="submission" date="2020-11" db="EMBL/GenBank/DDBJ databases">
        <authorList>
            <person name="Wallbank WR R."/>
            <person name="Pardo Diaz C."/>
            <person name="Kozak K."/>
            <person name="Martin S."/>
            <person name="Jiggins C."/>
            <person name="Moest M."/>
            <person name="Warren A I."/>
            <person name="Generalovic N T."/>
            <person name="Byers J.R.P. K."/>
            <person name="Montejo-Kovacevich G."/>
            <person name="Yen C E."/>
        </authorList>
    </citation>
    <scope>NUCLEOTIDE SEQUENCE [LARGE SCALE GENOMIC DNA]</scope>
</reference>
<dbReference type="Proteomes" id="UP000594454">
    <property type="component" value="Chromosome 1"/>
</dbReference>
<gene>
    <name evidence="1" type="ORF">HERILL_LOCUS1947</name>
</gene>
<keyword evidence="2" id="KW-1185">Reference proteome</keyword>
<protein>
    <submittedName>
        <fullName evidence="1">Uncharacterized protein</fullName>
    </submittedName>
</protein>
<evidence type="ECO:0000313" key="2">
    <source>
        <dbReference type="Proteomes" id="UP000594454"/>
    </source>
</evidence>
<accession>A0A7R8YMM6</accession>
<sequence length="255" mass="28851">MIDAVDVVIYEVNNSPFKTILHQMLLGRIVGRAREVLHTHITESWSEVKALLINHFDTPENEIQLTERLLAARFTTAGQLYEYICKCLFKINHKIKYNVTFSAAQKSEMIRLKNQIAKNTFVNKCPEPIRGILHSYKPDSLESAYKVLVETGYVSYSGAGNVNNSADQYGENRSDTKVRNLAPTENTRFQSRANLSPPSNVFAPLGNLKFPNRADLSPPSDFSMNTATSRSSSLHVNTDFRLYALEENPNYPLFD</sequence>
<proteinExistence type="predicted"/>
<dbReference type="InParanoid" id="A0A7R8YMM6"/>